<dbReference type="AlphaFoldDB" id="A0A172ZJ66"/>
<dbReference type="OrthoDB" id="2594111at2"/>
<reference evidence="1 2" key="2">
    <citation type="journal article" date="2016" name="Int. J. Syst. Evol. Microbiol.">
        <title>Paenibacillus bovis sp. nov., isolated from raw yak (Bos grunniens) milk.</title>
        <authorList>
            <person name="Gao C."/>
            <person name="Han J."/>
            <person name="Liu Z."/>
            <person name="Xu X."/>
            <person name="Hang F."/>
            <person name="Wu Z."/>
        </authorList>
    </citation>
    <scope>NUCLEOTIDE SEQUENCE [LARGE SCALE GENOMIC DNA]</scope>
    <source>
        <strain evidence="1 2">BD3526</strain>
    </source>
</reference>
<accession>A0A172ZJ66</accession>
<evidence type="ECO:0000313" key="2">
    <source>
        <dbReference type="Proteomes" id="UP000078148"/>
    </source>
</evidence>
<keyword evidence="2" id="KW-1185">Reference proteome</keyword>
<dbReference type="RefSeq" id="WP_060535679.1">
    <property type="nucleotide sequence ID" value="NZ_CP013023.1"/>
</dbReference>
<dbReference type="Proteomes" id="UP000078148">
    <property type="component" value="Chromosome"/>
</dbReference>
<dbReference type="KEGG" id="pbv:AR543_17235"/>
<evidence type="ECO:0000313" key="1">
    <source>
        <dbReference type="EMBL" id="ANF97579.1"/>
    </source>
</evidence>
<protein>
    <submittedName>
        <fullName evidence="1">Uncharacterized protein</fullName>
    </submittedName>
</protein>
<sequence>MDYDLFIDTNLDQNSIAQFLYKAAKNVIGNNVIIKEEKHPLGYKYIYIECHYFSLDIDLEDDDDDIEEYKQVILKDHSVEINTRCSVQFISNKFDIGWPKFLEWIGEILKNTNGNLIVIDDSSFPVMKRKNKVLYVNSNLDEYKLKYITKKNLNNLNYPYVENDFFENSEL</sequence>
<dbReference type="EMBL" id="CP013023">
    <property type="protein sequence ID" value="ANF97579.1"/>
    <property type="molecule type" value="Genomic_DNA"/>
</dbReference>
<name>A0A172ZJ66_9BACL</name>
<gene>
    <name evidence="1" type="ORF">AR543_17235</name>
</gene>
<organism evidence="1 2">
    <name type="scientific">Paenibacillus bovis</name>
    <dbReference type="NCBI Taxonomy" id="1616788"/>
    <lineage>
        <taxon>Bacteria</taxon>
        <taxon>Bacillati</taxon>
        <taxon>Bacillota</taxon>
        <taxon>Bacilli</taxon>
        <taxon>Bacillales</taxon>
        <taxon>Paenibacillaceae</taxon>
        <taxon>Paenibacillus</taxon>
    </lineage>
</organism>
<reference evidence="2" key="1">
    <citation type="submission" date="2015-10" db="EMBL/GenBank/DDBJ databases">
        <title>Genome of Paenibacillus bovis sp. nov.</title>
        <authorList>
            <person name="Wu Z."/>
            <person name="Gao C."/>
            <person name="Liu Z."/>
            <person name="Zheng H."/>
        </authorList>
    </citation>
    <scope>NUCLEOTIDE SEQUENCE [LARGE SCALE GENOMIC DNA]</scope>
    <source>
        <strain evidence="2">BD3526</strain>
    </source>
</reference>
<proteinExistence type="predicted"/>